<organism evidence="2">
    <name type="scientific">hydrothermal vent metagenome</name>
    <dbReference type="NCBI Taxonomy" id="652676"/>
    <lineage>
        <taxon>unclassified sequences</taxon>
        <taxon>metagenomes</taxon>
        <taxon>ecological metagenomes</taxon>
    </lineage>
</organism>
<evidence type="ECO:0000313" key="2">
    <source>
        <dbReference type="EMBL" id="VAW86630.1"/>
    </source>
</evidence>
<dbReference type="Gene3D" id="2.40.50.140">
    <property type="entry name" value="Nucleic acid-binding proteins"/>
    <property type="match status" value="1"/>
</dbReference>
<name>A0A3B0ZCD2_9ZZZZ</name>
<sequence length="160" mass="17699">MIEYFESHQYAFWFTAGFLLLALEALALGFSTGVILFAGLGALLTGALIWLGIIPSTWIAGIASFGLCSVVITALLWKTLKKLQDRNNHISTKDYSSDFIGYSFRLTKTITHTQPGNTRYSGIEWRVEIEDAVSDVEEIDAGKKVVVCSVDAGVFRVREQ</sequence>
<protein>
    <submittedName>
        <fullName evidence="2">Uncharacterized protein</fullName>
    </submittedName>
</protein>
<accession>A0A3B0ZCD2</accession>
<feature type="transmembrane region" description="Helical" evidence="1">
    <location>
        <begin position="12"/>
        <end position="30"/>
    </location>
</feature>
<dbReference type="GO" id="GO:0005886">
    <property type="term" value="C:plasma membrane"/>
    <property type="evidence" value="ECO:0007669"/>
    <property type="project" value="TreeGrafter"/>
</dbReference>
<dbReference type="PANTHER" id="PTHR33507">
    <property type="entry name" value="INNER MEMBRANE PROTEIN YBBJ"/>
    <property type="match status" value="1"/>
</dbReference>
<keyword evidence="1" id="KW-0812">Transmembrane</keyword>
<feature type="transmembrane region" description="Helical" evidence="1">
    <location>
        <begin position="35"/>
        <end position="53"/>
    </location>
</feature>
<feature type="transmembrane region" description="Helical" evidence="1">
    <location>
        <begin position="59"/>
        <end position="77"/>
    </location>
</feature>
<keyword evidence="1" id="KW-0472">Membrane</keyword>
<evidence type="ECO:0000256" key="1">
    <source>
        <dbReference type="SAM" id="Phobius"/>
    </source>
</evidence>
<reference evidence="2" key="1">
    <citation type="submission" date="2018-06" db="EMBL/GenBank/DDBJ databases">
        <authorList>
            <person name="Zhirakovskaya E."/>
        </authorList>
    </citation>
    <scope>NUCLEOTIDE SEQUENCE</scope>
</reference>
<gene>
    <name evidence="2" type="ORF">MNBD_GAMMA16-2150</name>
</gene>
<dbReference type="PANTHER" id="PTHR33507:SF3">
    <property type="entry name" value="INNER MEMBRANE PROTEIN YBBJ"/>
    <property type="match status" value="1"/>
</dbReference>
<dbReference type="AlphaFoldDB" id="A0A3B0ZCD2"/>
<dbReference type="EMBL" id="UOFO01000097">
    <property type="protein sequence ID" value="VAW86630.1"/>
    <property type="molecule type" value="Genomic_DNA"/>
</dbReference>
<dbReference type="InterPro" id="IPR052165">
    <property type="entry name" value="Membrane_assoc_protease"/>
</dbReference>
<dbReference type="InterPro" id="IPR012340">
    <property type="entry name" value="NA-bd_OB-fold"/>
</dbReference>
<proteinExistence type="predicted"/>
<keyword evidence="1" id="KW-1133">Transmembrane helix</keyword>